<evidence type="ECO:0000313" key="3">
    <source>
        <dbReference type="EMBL" id="KAG5184272.1"/>
    </source>
</evidence>
<dbReference type="Pfam" id="PF18974">
    <property type="entry name" value="DUF5710"/>
    <property type="match status" value="2"/>
</dbReference>
<gene>
    <name evidence="3" type="ORF">JKP88DRAFT_315256</name>
</gene>
<feature type="domain" description="DUF5710" evidence="2">
    <location>
        <begin position="90"/>
        <end position="122"/>
    </location>
</feature>
<dbReference type="OrthoDB" id="77439at2759"/>
<feature type="region of interest" description="Disordered" evidence="1">
    <location>
        <begin position="1"/>
        <end position="22"/>
    </location>
</feature>
<feature type="compositionally biased region" description="Basic and acidic residues" evidence="1">
    <location>
        <begin position="1"/>
        <end position="18"/>
    </location>
</feature>
<feature type="domain" description="DUF5710" evidence="2">
    <location>
        <begin position="34"/>
        <end position="65"/>
    </location>
</feature>
<dbReference type="EMBL" id="JAFCMP010000171">
    <property type="protein sequence ID" value="KAG5184272.1"/>
    <property type="molecule type" value="Genomic_DNA"/>
</dbReference>
<accession>A0A836CFT6</accession>
<reference evidence="3" key="1">
    <citation type="submission" date="2021-02" db="EMBL/GenBank/DDBJ databases">
        <title>First Annotated Genome of the Yellow-green Alga Tribonema minus.</title>
        <authorList>
            <person name="Mahan K.M."/>
        </authorList>
    </citation>
    <scope>NUCLEOTIDE SEQUENCE</scope>
    <source>
        <strain evidence="3">UTEX B ZZ1240</strain>
    </source>
</reference>
<keyword evidence="4" id="KW-1185">Reference proteome</keyword>
<dbReference type="Proteomes" id="UP000664859">
    <property type="component" value="Unassembled WGS sequence"/>
</dbReference>
<name>A0A836CFT6_9STRA</name>
<dbReference type="InterPro" id="IPR043764">
    <property type="entry name" value="DUF5710"/>
</dbReference>
<evidence type="ECO:0000256" key="1">
    <source>
        <dbReference type="SAM" id="MobiDB-lite"/>
    </source>
</evidence>
<comment type="caution">
    <text evidence="3">The sequence shown here is derived from an EMBL/GenBank/DDBJ whole genome shotgun (WGS) entry which is preliminary data.</text>
</comment>
<organism evidence="3 4">
    <name type="scientific">Tribonema minus</name>
    <dbReference type="NCBI Taxonomy" id="303371"/>
    <lineage>
        <taxon>Eukaryota</taxon>
        <taxon>Sar</taxon>
        <taxon>Stramenopiles</taxon>
        <taxon>Ochrophyta</taxon>
        <taxon>PX clade</taxon>
        <taxon>Xanthophyceae</taxon>
        <taxon>Tribonematales</taxon>
        <taxon>Tribonemataceae</taxon>
        <taxon>Tribonema</taxon>
    </lineage>
</organism>
<evidence type="ECO:0000259" key="2">
    <source>
        <dbReference type="Pfam" id="PF18974"/>
    </source>
</evidence>
<evidence type="ECO:0000313" key="4">
    <source>
        <dbReference type="Proteomes" id="UP000664859"/>
    </source>
</evidence>
<proteinExistence type="predicted"/>
<sequence>MPLRGGDRKAVPTDDARSTGKNVAEALQSRYGMKVYLEVPYDEREAVKRLGAKWDAAAKRWYASTPYALLSLRGRLMPGETVPQNLPRKAWVHLPYANKEAGKSLGAKFDAEYKCWYAKDMECMQMLVSEGIVSRPNEAYGEYMRQMTLDT</sequence>
<protein>
    <recommendedName>
        <fullName evidence="2">DUF5710 domain-containing protein</fullName>
    </recommendedName>
</protein>
<dbReference type="AlphaFoldDB" id="A0A836CFT6"/>